<protein>
    <submittedName>
        <fullName evidence="2">Uncharacterized protein</fullName>
    </submittedName>
</protein>
<dbReference type="EMBL" id="RAWG01000295">
    <property type="protein sequence ID" value="RKH36611.1"/>
    <property type="molecule type" value="Genomic_DNA"/>
</dbReference>
<dbReference type="Proteomes" id="UP000273405">
    <property type="component" value="Unassembled WGS sequence"/>
</dbReference>
<sequence length="65" mass="6727">MIALTSLTSVSSLMVLAQASSVGSGRLVGGWGYVGACYGITVAAFVLYSVSLWARRPRAASDSKE</sequence>
<name>A0A3A8N304_9BACT</name>
<feature type="transmembrane region" description="Helical" evidence="1">
    <location>
        <begin position="33"/>
        <end position="54"/>
    </location>
</feature>
<dbReference type="OrthoDB" id="5383147at2"/>
<proteinExistence type="predicted"/>
<keyword evidence="1" id="KW-0812">Transmembrane</keyword>
<accession>A0A3A8N304</accession>
<comment type="caution">
    <text evidence="2">The sequence shown here is derived from an EMBL/GenBank/DDBJ whole genome shotgun (WGS) entry which is preliminary data.</text>
</comment>
<evidence type="ECO:0000256" key="1">
    <source>
        <dbReference type="SAM" id="Phobius"/>
    </source>
</evidence>
<keyword evidence="1" id="KW-1133">Transmembrane helix</keyword>
<keyword evidence="1" id="KW-0472">Membrane</keyword>
<evidence type="ECO:0000313" key="3">
    <source>
        <dbReference type="Proteomes" id="UP000273405"/>
    </source>
</evidence>
<dbReference type="AlphaFoldDB" id="A0A3A8N304"/>
<evidence type="ECO:0000313" key="2">
    <source>
        <dbReference type="EMBL" id="RKH36611.1"/>
    </source>
</evidence>
<dbReference type="RefSeq" id="WP_120629133.1">
    <property type="nucleotide sequence ID" value="NZ_RAWG01000295.1"/>
</dbReference>
<reference evidence="3" key="1">
    <citation type="submission" date="2018-09" db="EMBL/GenBank/DDBJ databases">
        <authorList>
            <person name="Livingstone P.G."/>
            <person name="Whitworth D.E."/>
        </authorList>
    </citation>
    <scope>NUCLEOTIDE SEQUENCE [LARGE SCALE GENOMIC DNA]</scope>
    <source>
        <strain evidence="3">CA040B</strain>
    </source>
</reference>
<gene>
    <name evidence="2" type="ORF">D7X12_32615</name>
</gene>
<organism evidence="2 3">
    <name type="scientific">Corallococcus sicarius</name>
    <dbReference type="NCBI Taxonomy" id="2316726"/>
    <lineage>
        <taxon>Bacteria</taxon>
        <taxon>Pseudomonadati</taxon>
        <taxon>Myxococcota</taxon>
        <taxon>Myxococcia</taxon>
        <taxon>Myxococcales</taxon>
        <taxon>Cystobacterineae</taxon>
        <taxon>Myxococcaceae</taxon>
        <taxon>Corallococcus</taxon>
    </lineage>
</organism>
<keyword evidence="3" id="KW-1185">Reference proteome</keyword>